<dbReference type="InterPro" id="IPR004860">
    <property type="entry name" value="LAGLIDADG_dom"/>
</dbReference>
<dbReference type="AlphaFoldDB" id="A0A650BXB0"/>
<protein>
    <submittedName>
        <fullName evidence="2">Putative LAGLIDADG endonuclease</fullName>
    </submittedName>
</protein>
<feature type="domain" description="Homing endonuclease LAGLIDADG" evidence="1">
    <location>
        <begin position="12"/>
        <end position="101"/>
    </location>
</feature>
<name>A0A650BXB0_9CHLO</name>
<gene>
    <name evidence="2" type="primary">orf103</name>
</gene>
<accession>A0A650BXB0</accession>
<keyword evidence="2" id="KW-0540">Nuclease</keyword>
<dbReference type="Gene3D" id="3.10.28.10">
    <property type="entry name" value="Homing endonucleases"/>
    <property type="match status" value="1"/>
</dbReference>
<evidence type="ECO:0000313" key="2">
    <source>
        <dbReference type="EMBL" id="QGQ61988.1"/>
    </source>
</evidence>
<dbReference type="EMBL" id="MN514984">
    <property type="protein sequence ID" value="QGQ61988.1"/>
    <property type="molecule type" value="Genomic_DNA"/>
</dbReference>
<organism evidence="2">
    <name type="scientific">Ostreobium quekettii</name>
    <dbReference type="NCBI Taxonomy" id="121088"/>
    <lineage>
        <taxon>Eukaryota</taxon>
        <taxon>Viridiplantae</taxon>
        <taxon>Chlorophyta</taxon>
        <taxon>core chlorophytes</taxon>
        <taxon>Ulvophyceae</taxon>
        <taxon>TCBD clade</taxon>
        <taxon>Bryopsidales</taxon>
        <taxon>Ostreobineae</taxon>
        <taxon>Ostreobiaceae</taxon>
        <taxon>Ostreobium</taxon>
    </lineage>
</organism>
<geneLocation type="mitochondrion" evidence="2"/>
<keyword evidence="2" id="KW-0496">Mitochondrion</keyword>
<reference evidence="2" key="1">
    <citation type="journal article" date="2019" name="PeerJ">
        <title>The inflated mitochondrial genomes of siphonous green algae reflect processes driving expansion of noncoding DNA and proliferation of introns.</title>
        <authorList>
            <person name="Repetti S.I."/>
            <person name="Jackson C.J."/>
            <person name="Judd L.M."/>
            <person name="Wick R.R."/>
            <person name="Holt K.E."/>
            <person name="Verbruggen H."/>
        </authorList>
    </citation>
    <scope>NUCLEOTIDE SEQUENCE</scope>
    <source>
        <strain evidence="2">SAG6.99</strain>
    </source>
</reference>
<evidence type="ECO:0000259" key="1">
    <source>
        <dbReference type="Pfam" id="PF03161"/>
    </source>
</evidence>
<dbReference type="Pfam" id="PF03161">
    <property type="entry name" value="LAGLIDADG_2"/>
    <property type="match status" value="1"/>
</dbReference>
<dbReference type="InterPro" id="IPR027434">
    <property type="entry name" value="Homing_endonucl"/>
</dbReference>
<sequence>MQIFTRKIMAAGRTYQLRISQSDQHSHYVDHLYEIFKDFVRMVPRRVVRLSFSGSTPKGRWVLSTLGHHSLQFYGRRFYKKSVKCVPKDISRFLTARGLAVYG</sequence>
<dbReference type="GeneID" id="42903367"/>
<proteinExistence type="predicted"/>
<keyword evidence="2" id="KW-0255">Endonuclease</keyword>
<keyword evidence="2" id="KW-0378">Hydrolase</keyword>
<dbReference type="GO" id="GO:0004519">
    <property type="term" value="F:endonuclease activity"/>
    <property type="evidence" value="ECO:0007669"/>
    <property type="project" value="UniProtKB-KW"/>
</dbReference>
<dbReference type="RefSeq" id="YP_009720776.1">
    <property type="nucleotide sequence ID" value="NC_045361.1"/>
</dbReference>
<dbReference type="SUPFAM" id="SSF55608">
    <property type="entry name" value="Homing endonucleases"/>
    <property type="match status" value="1"/>
</dbReference>